<evidence type="ECO:0000313" key="6">
    <source>
        <dbReference type="Proteomes" id="UP000539953"/>
    </source>
</evidence>
<dbReference type="GO" id="GO:0030313">
    <property type="term" value="C:cell envelope"/>
    <property type="evidence" value="ECO:0007669"/>
    <property type="project" value="UniProtKB-SubCell"/>
</dbReference>
<keyword evidence="6" id="KW-1185">Reference proteome</keyword>
<sequence>MKCIRKVLLFSLCISMIGLPIRAEETRDKQRQTLQAEIYTDASYTKRMQTADSITLQGDFEKGTQVYAYPTDVDLPGAKTKAAYDITIMDPDKEPVEPDQPVTVQIHTEKKLNTDVTSVYHVTGSIDEITARSAAHQVTFSADSFSVYAIGEKYARSMVFQMDGESWYHEILTEGEIPTRPATPTKADCHFKGWKNTKTGQLIDETFWNTPTENLTQDEEILFEPVFEKIFHVAYKGDAQASAGIFHTQEYAAGGQLNTAAVPFTPAEGFSLVGWSTKPNAQTPDVQDGMTVTQDLVLYPVLQSGQWITFDVNGGESMNPCFVPSGEKPSQCMKEDPKRTGYTFAGWYTDPSLQHAWTAADQPLTKALKLYAKWIPDDATYQIIYMKQNTSGTGYDYDRSVTRTAKTGTKLTVAAGDPYVLKEDGKTVCSLNQTKTAYFHYVPISVGSQSVKGDGTTVVYVYLDRNVYHITFHLESMAIVKNGITYTSASPYTLTARYGEEIKDRWPAGDDIKNLDGTNTKWVGWNNVNQKSYYSSERRCTLESDMIPNDLANQNDARFTVEGRTSTTSYDVNITYMEGTKEAPIGVINQFVGKSRYKGGYWRPNELAGFTINGGSNSQKTYVKAGESVTFYFTRNIYTVDCYNAAGTKVERSVQVPYDKLVKNYLPSNLKAPNKGYQFGGWYTTPTFEEASRWNDNNKMPAANIRLYPKWIAPVHTVQFDLNGGHAPDDQADYTAQLVVDKQQAVRPADPVREDSRFIGWYQENGSPFHFSAPITASITLQAKWIPLHSTHVHYDSNGGSKAGWTSAKAYTVGAQAEAEEMRSDCHPPEGKNRFLYWNTKKDGSGASYYAHDLFTVDQEDMTLYAIWADQRHAQLTFDANGGTYPDQKATRTVQFSDADGHTGSIPNDEFTITSTYVPTRPGYRFIGWTKIRSGDGTEYRVGDKVRVSGDAVLYAQWQKLHTLTIVNQVEGTYDDDSLFHFDVTLTDAQGKPLSGTWQGKTADKNGTVSFSLKKDQSFCFDELPDQADYRIEETGPQGYQTTVEGDPEAGTLKEKDDFKVIYRHRFQVVETGIRKNIHGLLMCVGLLLCGLWYRRKFIR</sequence>
<dbReference type="InterPro" id="IPR055382">
    <property type="entry name" value="DUF7601"/>
</dbReference>
<keyword evidence="2" id="KW-0812">Transmembrane</keyword>
<proteinExistence type="predicted"/>
<dbReference type="Pfam" id="PF09479">
    <property type="entry name" value="Flg_new"/>
    <property type="match status" value="6"/>
</dbReference>
<comment type="subcellular location">
    <subcellularLocation>
        <location evidence="1">Cell envelope</location>
    </subcellularLocation>
</comment>
<feature type="domain" description="DUF7601" evidence="4">
    <location>
        <begin position="962"/>
        <end position="1059"/>
    </location>
</feature>
<keyword evidence="3" id="KW-0732">Signal</keyword>
<feature type="chain" id="PRO_5030820986" evidence="3">
    <location>
        <begin position="24"/>
        <end position="1100"/>
    </location>
</feature>
<accession>A0A7W8CYM8</accession>
<dbReference type="Gene3D" id="2.60.40.1140">
    <property type="entry name" value="Collagen-binding surface protein Cna, B-type domain"/>
    <property type="match status" value="1"/>
</dbReference>
<dbReference type="EMBL" id="JACHHK010000005">
    <property type="protein sequence ID" value="MBB5183374.1"/>
    <property type="molecule type" value="Genomic_DNA"/>
</dbReference>
<reference evidence="5 6" key="1">
    <citation type="submission" date="2020-08" db="EMBL/GenBank/DDBJ databases">
        <title>Genomic Encyclopedia of Type Strains, Phase IV (KMG-IV): sequencing the most valuable type-strain genomes for metagenomic binning, comparative biology and taxonomic classification.</title>
        <authorList>
            <person name="Goeker M."/>
        </authorList>
    </citation>
    <scope>NUCLEOTIDE SEQUENCE [LARGE SCALE GENOMIC DNA]</scope>
    <source>
        <strain evidence="5 6">DSM 25799</strain>
    </source>
</reference>
<dbReference type="RefSeq" id="WP_183328668.1">
    <property type="nucleotide sequence ID" value="NZ_JACHHK010000005.1"/>
</dbReference>
<dbReference type="InterPro" id="IPR042229">
    <property type="entry name" value="Listeria/Bacterioides_rpt_sf"/>
</dbReference>
<comment type="caution">
    <text evidence="5">The sequence shown here is derived from an EMBL/GenBank/DDBJ whole genome shotgun (WGS) entry which is preliminary data.</text>
</comment>
<dbReference type="AlphaFoldDB" id="A0A7W8CYM8"/>
<dbReference type="Pfam" id="PF24547">
    <property type="entry name" value="DUF7601"/>
    <property type="match status" value="1"/>
</dbReference>
<keyword evidence="2" id="KW-1133">Transmembrane helix</keyword>
<keyword evidence="2" id="KW-0472">Membrane</keyword>
<feature type="signal peptide" evidence="3">
    <location>
        <begin position="1"/>
        <end position="23"/>
    </location>
</feature>
<protein>
    <submittedName>
        <fullName evidence="5">Putative repeat protein (TIGR02543 family)</fullName>
    </submittedName>
</protein>
<gene>
    <name evidence="5" type="ORF">HNQ47_001396</name>
</gene>
<evidence type="ECO:0000256" key="3">
    <source>
        <dbReference type="SAM" id="SignalP"/>
    </source>
</evidence>
<evidence type="ECO:0000256" key="2">
    <source>
        <dbReference type="SAM" id="Phobius"/>
    </source>
</evidence>
<evidence type="ECO:0000259" key="4">
    <source>
        <dbReference type="Pfam" id="PF24547"/>
    </source>
</evidence>
<name>A0A7W8CYM8_9FIRM</name>
<organism evidence="5 6">
    <name type="scientific">Catenisphaera adipataccumulans</name>
    <dbReference type="NCBI Taxonomy" id="700500"/>
    <lineage>
        <taxon>Bacteria</taxon>
        <taxon>Bacillati</taxon>
        <taxon>Bacillota</taxon>
        <taxon>Erysipelotrichia</taxon>
        <taxon>Erysipelotrichales</taxon>
        <taxon>Erysipelotrichaceae</taxon>
        <taxon>Catenisphaera</taxon>
    </lineage>
</organism>
<dbReference type="InterPro" id="IPR013378">
    <property type="entry name" value="InlB-like_B-rpt"/>
</dbReference>
<dbReference type="Gene3D" id="2.60.40.4270">
    <property type="entry name" value="Listeria-Bacteroides repeat domain"/>
    <property type="match status" value="5"/>
</dbReference>
<evidence type="ECO:0000256" key="1">
    <source>
        <dbReference type="ARBA" id="ARBA00004196"/>
    </source>
</evidence>
<dbReference type="Proteomes" id="UP000539953">
    <property type="component" value="Unassembled WGS sequence"/>
</dbReference>
<dbReference type="NCBIfam" id="TIGR02543">
    <property type="entry name" value="List_Bact_rpt"/>
    <property type="match status" value="2"/>
</dbReference>
<evidence type="ECO:0000313" key="5">
    <source>
        <dbReference type="EMBL" id="MBB5183374.1"/>
    </source>
</evidence>
<feature type="transmembrane region" description="Helical" evidence="2">
    <location>
        <begin position="1078"/>
        <end position="1094"/>
    </location>
</feature>